<keyword evidence="3 6" id="KW-0812">Transmembrane</keyword>
<evidence type="ECO:0000256" key="6">
    <source>
        <dbReference type="SAM" id="Phobius"/>
    </source>
</evidence>
<evidence type="ECO:0000256" key="1">
    <source>
        <dbReference type="ARBA" id="ARBA00004141"/>
    </source>
</evidence>
<keyword evidence="8" id="KW-1185">Reference proteome</keyword>
<evidence type="ECO:0000256" key="5">
    <source>
        <dbReference type="ARBA" id="ARBA00023136"/>
    </source>
</evidence>
<evidence type="ECO:0000256" key="4">
    <source>
        <dbReference type="ARBA" id="ARBA00022989"/>
    </source>
</evidence>
<dbReference type="Proteomes" id="UP000316242">
    <property type="component" value="Unassembled WGS sequence"/>
</dbReference>
<dbReference type="EMBL" id="BJNE01000002">
    <property type="protein sequence ID" value="GEC11388.1"/>
    <property type="molecule type" value="Genomic_DNA"/>
</dbReference>
<evidence type="ECO:0000313" key="8">
    <source>
        <dbReference type="Proteomes" id="UP000316242"/>
    </source>
</evidence>
<keyword evidence="5 6" id="KW-0472">Membrane</keyword>
<dbReference type="Pfam" id="PF00375">
    <property type="entry name" value="SDF"/>
    <property type="match status" value="1"/>
</dbReference>
<accession>A0ABQ0RHT9</accession>
<keyword evidence="2" id="KW-0813">Transport</keyword>
<feature type="transmembrane region" description="Helical" evidence="6">
    <location>
        <begin position="69"/>
        <end position="88"/>
    </location>
</feature>
<reference evidence="7 8" key="1">
    <citation type="submission" date="2019-06" db="EMBL/GenBank/DDBJ databases">
        <title>Whole genome shotgun sequence of Glutamicibacter nicotianae NBRC 14234.</title>
        <authorList>
            <person name="Hosoyama A."/>
            <person name="Uohara A."/>
            <person name="Ohji S."/>
            <person name="Ichikawa N."/>
        </authorList>
    </citation>
    <scope>NUCLEOTIDE SEQUENCE [LARGE SCALE GENOMIC DNA]</scope>
    <source>
        <strain evidence="7 8">NBRC 14234</strain>
    </source>
</reference>
<proteinExistence type="predicted"/>
<evidence type="ECO:0000313" key="7">
    <source>
        <dbReference type="EMBL" id="GEC11388.1"/>
    </source>
</evidence>
<dbReference type="Gene3D" id="1.10.3860.10">
    <property type="entry name" value="Sodium:dicarboxylate symporter"/>
    <property type="match status" value="1"/>
</dbReference>
<organism evidence="7 8">
    <name type="scientific">Glutamicibacter nicotianae</name>
    <name type="common">Arthrobacter nicotianae</name>
    <dbReference type="NCBI Taxonomy" id="37929"/>
    <lineage>
        <taxon>Bacteria</taxon>
        <taxon>Bacillati</taxon>
        <taxon>Actinomycetota</taxon>
        <taxon>Actinomycetes</taxon>
        <taxon>Micrococcales</taxon>
        <taxon>Micrococcaceae</taxon>
        <taxon>Glutamicibacter</taxon>
    </lineage>
</organism>
<protein>
    <submittedName>
        <fullName evidence="7">Uncharacterized protein</fullName>
    </submittedName>
</protein>
<dbReference type="PANTHER" id="PTHR42865">
    <property type="entry name" value="PROTON/GLUTAMATE-ASPARTATE SYMPORTER"/>
    <property type="match status" value="1"/>
</dbReference>
<dbReference type="PANTHER" id="PTHR42865:SF1">
    <property type="entry name" value="AEROBIC C4-DICARBOXYLATE TRANSPORT PROTEIN"/>
    <property type="match status" value="1"/>
</dbReference>
<dbReference type="PRINTS" id="PR00173">
    <property type="entry name" value="EDTRNSPORT"/>
</dbReference>
<name>A0ABQ0RHT9_GLUNI</name>
<comment type="caution">
    <text evidence="7">The sequence shown here is derived from an EMBL/GenBank/DDBJ whole genome shotgun (WGS) entry which is preliminary data.</text>
</comment>
<sequence>MFFQLGVAIVSGVLIGHFLPKIGSELRPLSNGFIMLIKMTIAPLIFLVIVTGIAAVGDVKAVGRVGVKALLDFTCATVFTLVFGLIIANVSQPGAGLSIDPSTLDTGAIEEKSGEAKGAADFIL</sequence>
<keyword evidence="4 6" id="KW-1133">Transmembrane helix</keyword>
<comment type="subcellular location">
    <subcellularLocation>
        <location evidence="1">Membrane</location>
        <topology evidence="1">Multi-pass membrane protein</topology>
    </subcellularLocation>
</comment>
<dbReference type="SUPFAM" id="SSF118215">
    <property type="entry name" value="Proton glutamate symport protein"/>
    <property type="match status" value="1"/>
</dbReference>
<dbReference type="InterPro" id="IPR036458">
    <property type="entry name" value="Na:dicarbo_symporter_sf"/>
</dbReference>
<gene>
    <name evidence="7" type="ORF">ANI01nite_05910</name>
</gene>
<evidence type="ECO:0000256" key="2">
    <source>
        <dbReference type="ARBA" id="ARBA00022448"/>
    </source>
</evidence>
<feature type="transmembrane region" description="Helical" evidence="6">
    <location>
        <begin position="34"/>
        <end position="57"/>
    </location>
</feature>
<dbReference type="InterPro" id="IPR001991">
    <property type="entry name" value="Na-dicarboxylate_symporter"/>
</dbReference>
<evidence type="ECO:0000256" key="3">
    <source>
        <dbReference type="ARBA" id="ARBA00022692"/>
    </source>
</evidence>